<name>A0A8J3YUB7_9ACTN</name>
<dbReference type="EMBL" id="BOPF01000055">
    <property type="protein sequence ID" value="GIJ51824.1"/>
    <property type="molecule type" value="Genomic_DNA"/>
</dbReference>
<proteinExistence type="predicted"/>
<sequence length="181" mass="18973">MSLPDDRNPRPSVQPTRPSTLVVAGLGAAALSWLLISRLYNEFPDIPWLPALTLLGLAALEFAAAANTKARIDRRKGLPPVDPLLVAKYVVLAKASALAGALFAGVYGGFSVWLLTEIGRLEAAEADLPPGLTGLVGAVALTIGALLLERACRVPPPPSAGDPTKPGHADEREDDQEQAEN</sequence>
<dbReference type="Pfam" id="PF11377">
    <property type="entry name" value="DUF3180"/>
    <property type="match status" value="1"/>
</dbReference>
<feature type="compositionally biased region" description="Acidic residues" evidence="1">
    <location>
        <begin position="172"/>
        <end position="181"/>
    </location>
</feature>
<comment type="caution">
    <text evidence="3">The sequence shown here is derived from an EMBL/GenBank/DDBJ whole genome shotgun (WGS) entry which is preliminary data.</text>
</comment>
<feature type="transmembrane region" description="Helical" evidence="2">
    <location>
        <begin position="21"/>
        <end position="40"/>
    </location>
</feature>
<dbReference type="RefSeq" id="WP_203905216.1">
    <property type="nucleotide sequence ID" value="NZ_BOPF01000055.1"/>
</dbReference>
<keyword evidence="2" id="KW-1133">Transmembrane helix</keyword>
<evidence type="ECO:0000256" key="2">
    <source>
        <dbReference type="SAM" id="Phobius"/>
    </source>
</evidence>
<keyword evidence="2" id="KW-0812">Transmembrane</keyword>
<evidence type="ECO:0008006" key="5">
    <source>
        <dbReference type="Google" id="ProtNLM"/>
    </source>
</evidence>
<feature type="transmembrane region" description="Helical" evidence="2">
    <location>
        <begin position="128"/>
        <end position="148"/>
    </location>
</feature>
<feature type="transmembrane region" description="Helical" evidence="2">
    <location>
        <begin position="89"/>
        <end position="116"/>
    </location>
</feature>
<reference evidence="3" key="1">
    <citation type="submission" date="2021-01" db="EMBL/GenBank/DDBJ databases">
        <title>Whole genome shotgun sequence of Virgisporangium aliadipatigenens NBRC 105644.</title>
        <authorList>
            <person name="Komaki H."/>
            <person name="Tamura T."/>
        </authorList>
    </citation>
    <scope>NUCLEOTIDE SEQUENCE</scope>
    <source>
        <strain evidence="3">NBRC 105644</strain>
    </source>
</reference>
<accession>A0A8J3YUB7</accession>
<feature type="transmembrane region" description="Helical" evidence="2">
    <location>
        <begin position="46"/>
        <end position="68"/>
    </location>
</feature>
<evidence type="ECO:0000313" key="3">
    <source>
        <dbReference type="EMBL" id="GIJ51824.1"/>
    </source>
</evidence>
<dbReference type="InterPro" id="IPR021517">
    <property type="entry name" value="DUF3180"/>
</dbReference>
<evidence type="ECO:0000313" key="4">
    <source>
        <dbReference type="Proteomes" id="UP000619260"/>
    </source>
</evidence>
<feature type="region of interest" description="Disordered" evidence="1">
    <location>
        <begin position="154"/>
        <end position="181"/>
    </location>
</feature>
<gene>
    <name evidence="3" type="ORF">Val02_87100</name>
</gene>
<protein>
    <recommendedName>
        <fullName evidence="5">DUF3180 domain-containing protein</fullName>
    </recommendedName>
</protein>
<dbReference type="AlphaFoldDB" id="A0A8J3YUB7"/>
<evidence type="ECO:0000256" key="1">
    <source>
        <dbReference type="SAM" id="MobiDB-lite"/>
    </source>
</evidence>
<keyword evidence="4" id="KW-1185">Reference proteome</keyword>
<dbReference type="Proteomes" id="UP000619260">
    <property type="component" value="Unassembled WGS sequence"/>
</dbReference>
<keyword evidence="2" id="KW-0472">Membrane</keyword>
<organism evidence="3 4">
    <name type="scientific">Virgisporangium aliadipatigenens</name>
    <dbReference type="NCBI Taxonomy" id="741659"/>
    <lineage>
        <taxon>Bacteria</taxon>
        <taxon>Bacillati</taxon>
        <taxon>Actinomycetota</taxon>
        <taxon>Actinomycetes</taxon>
        <taxon>Micromonosporales</taxon>
        <taxon>Micromonosporaceae</taxon>
        <taxon>Virgisporangium</taxon>
    </lineage>
</organism>